<dbReference type="InterPro" id="IPR000433">
    <property type="entry name" value="Znf_ZZ"/>
</dbReference>
<evidence type="ECO:0000259" key="5">
    <source>
        <dbReference type="SMART" id="SM00291"/>
    </source>
</evidence>
<dbReference type="GO" id="GO:0008270">
    <property type="term" value="F:zinc ion binding"/>
    <property type="evidence" value="ECO:0007669"/>
    <property type="project" value="UniProtKB-KW"/>
</dbReference>
<dbReference type="Gene3D" id="3.30.60.90">
    <property type="match status" value="1"/>
</dbReference>
<dbReference type="Pfam" id="PF00569">
    <property type="entry name" value="ZZ"/>
    <property type="match status" value="1"/>
</dbReference>
<name>A0A7S3NEU2_9SPIT</name>
<evidence type="ECO:0000256" key="2">
    <source>
        <dbReference type="ARBA" id="ARBA00022771"/>
    </source>
</evidence>
<keyword evidence="1" id="KW-0479">Metal-binding</keyword>
<dbReference type="EMBL" id="HBII01037191">
    <property type="protein sequence ID" value="CAE0356890.1"/>
    <property type="molecule type" value="Transcribed_RNA"/>
</dbReference>
<keyword evidence="3" id="KW-0862">Zinc</keyword>
<sequence>MMLKKQYLDDDSSSDDEQIKCTLKIKNKNKVKKIPSLPDKFSKLNSIVKKKYEEFSQGKSSYTILYLDEENELINLSDEEDYAVFKDFIKQKRLANAKVFITAKGEEGAFEPLNEDYKTICESVVTNNELDLYNKFDTSQAPPTERYLNNDALRRLEKFSGPALNTERFALTPTQELISKQMLESIQKQLDYLIAKDKKPEAKKSPKKIKKAKKDKKDKEKSKKTKKTSKPNKDLEIEEEIKEYVKNENQVFEKFEVIANPPPCLEFFDEKVFDMKPLDKKDFENIEDKHEFAIQPVLKRKEDTQETSKPDDLSQIIVCEECRHNLKQEVKFICSICNDYNLCEACEAETQHKHIFIKVPAATKLDKAEYDKFCQKLLGIYTKNIFNHPEVKAEPPKERDHQEAIMNQCKETRLVKVRLMNKKMAMVLNKFDVQSGIIVKKGELVCLEWEVKNFTHNDWPEYVTIDCLPSSDIILNEQLANIRLKRGEKGKLNMKFYAPTETLDKMILDVNLCLFDELKNAIGEEVRIKLVLVE</sequence>
<dbReference type="SUPFAM" id="SSF54277">
    <property type="entry name" value="CAD &amp; PB1 domains"/>
    <property type="match status" value="1"/>
</dbReference>
<evidence type="ECO:0000256" key="4">
    <source>
        <dbReference type="SAM" id="MobiDB-lite"/>
    </source>
</evidence>
<keyword evidence="2" id="KW-0863">Zinc-finger</keyword>
<evidence type="ECO:0000256" key="1">
    <source>
        <dbReference type="ARBA" id="ARBA00022723"/>
    </source>
</evidence>
<dbReference type="InterPro" id="IPR043145">
    <property type="entry name" value="Znf_ZZ_sf"/>
</dbReference>
<gene>
    <name evidence="6" type="ORF">EHAR0213_LOCUS15807</name>
</gene>
<evidence type="ECO:0000313" key="6">
    <source>
        <dbReference type="EMBL" id="CAE0356890.1"/>
    </source>
</evidence>
<protein>
    <recommendedName>
        <fullName evidence="5">ZZ-type domain-containing protein</fullName>
    </recommendedName>
</protein>
<reference evidence="6" key="1">
    <citation type="submission" date="2021-01" db="EMBL/GenBank/DDBJ databases">
        <authorList>
            <person name="Corre E."/>
            <person name="Pelletier E."/>
            <person name="Niang G."/>
            <person name="Scheremetjew M."/>
            <person name="Finn R."/>
            <person name="Kale V."/>
            <person name="Holt S."/>
            <person name="Cochrane G."/>
            <person name="Meng A."/>
            <person name="Brown T."/>
            <person name="Cohen L."/>
        </authorList>
    </citation>
    <scope>NUCLEOTIDE SEQUENCE</scope>
    <source>
        <strain evidence="6">FSP1.4</strain>
    </source>
</reference>
<organism evidence="6">
    <name type="scientific">Euplotes harpa</name>
    <dbReference type="NCBI Taxonomy" id="151035"/>
    <lineage>
        <taxon>Eukaryota</taxon>
        <taxon>Sar</taxon>
        <taxon>Alveolata</taxon>
        <taxon>Ciliophora</taxon>
        <taxon>Intramacronucleata</taxon>
        <taxon>Spirotrichea</taxon>
        <taxon>Hypotrichia</taxon>
        <taxon>Euplotida</taxon>
        <taxon>Euplotidae</taxon>
        <taxon>Euplotes</taxon>
    </lineage>
</organism>
<dbReference type="SUPFAM" id="SSF57850">
    <property type="entry name" value="RING/U-box"/>
    <property type="match status" value="1"/>
</dbReference>
<dbReference type="PANTHER" id="PTHR20930:SF0">
    <property type="entry name" value="PROTEIN ILRUN"/>
    <property type="match status" value="1"/>
</dbReference>
<proteinExistence type="predicted"/>
<accession>A0A7S3NEU2</accession>
<feature type="region of interest" description="Disordered" evidence="4">
    <location>
        <begin position="197"/>
        <end position="233"/>
    </location>
</feature>
<feature type="domain" description="ZZ-type" evidence="5">
    <location>
        <begin position="313"/>
        <end position="356"/>
    </location>
</feature>
<dbReference type="AlphaFoldDB" id="A0A7S3NEU2"/>
<evidence type="ECO:0000256" key="3">
    <source>
        <dbReference type="ARBA" id="ARBA00022833"/>
    </source>
</evidence>
<dbReference type="SMART" id="SM00291">
    <property type="entry name" value="ZnF_ZZ"/>
    <property type="match status" value="1"/>
</dbReference>
<feature type="compositionally biased region" description="Basic residues" evidence="4">
    <location>
        <begin position="205"/>
        <end position="214"/>
    </location>
</feature>
<dbReference type="PANTHER" id="PTHR20930">
    <property type="entry name" value="OVARIAN CARCINOMA ANTIGEN CA125-RELATED"/>
    <property type="match status" value="1"/>
</dbReference>